<protein>
    <recommendedName>
        <fullName evidence="2">Cohesin domain-containing protein</fullName>
    </recommendedName>
</protein>
<keyword evidence="1" id="KW-0732">Signal</keyword>
<dbReference type="SUPFAM" id="SSF49384">
    <property type="entry name" value="Carbohydrate-binding domain"/>
    <property type="match status" value="1"/>
</dbReference>
<evidence type="ECO:0000259" key="2">
    <source>
        <dbReference type="Pfam" id="PF00963"/>
    </source>
</evidence>
<evidence type="ECO:0000313" key="3">
    <source>
        <dbReference type="EMBL" id="ANY65780.1"/>
    </source>
</evidence>
<organism evidence="3">
    <name type="scientific">Paenibacillus sp. BIHB 4019</name>
    <dbReference type="NCBI Taxonomy" id="1870819"/>
    <lineage>
        <taxon>Bacteria</taxon>
        <taxon>Bacillati</taxon>
        <taxon>Bacillota</taxon>
        <taxon>Bacilli</taxon>
        <taxon>Bacillales</taxon>
        <taxon>Paenibacillaceae</taxon>
        <taxon>Paenibacillus</taxon>
    </lineage>
</organism>
<proteinExistence type="predicted"/>
<feature type="domain" description="Cohesin" evidence="2">
    <location>
        <begin position="271"/>
        <end position="355"/>
    </location>
</feature>
<sequence length="447" mass="48402">MKKWLLSFISAVLCFVLVIPSTFAANLNDVLLNPEAGWKRVDLKTNTPNITYIGSWVLDTTAQNYLGKTNGDSIGSSKDLKLRFDFTGNKLSIRSWLVKGEYSLIIDDVNLGKFSGGGATQYGVTYFNDSFSNGRHSVELSVTQSSTYIDTIDISENGEILPFTGVQAPLNLTANYTKAGVGLQWDVVSNATYILKRSTSMGGPYTTIAENLSSPSYTDANVQYNTTYYYVMFATKDGRISASSNEASVSVPVPSMSLDIESTVTQVSLFDTFVVQAVLKNASNIYAEDFNVQYDDTRFKLISVEPVDSVSIASNTEITDNTIRLITASNGANNGINGNGVLVNLHFKAIAVGSGKIDALKARVADNGYNEITLPLVDVGETTIEVTPVADFSLKDLGAASYQLNNNKSFLSELLMNFLGAVGLVSQLDLTKIGEALLSSLSYEFNH</sequence>
<dbReference type="RefSeq" id="WP_099517164.1">
    <property type="nucleotide sequence ID" value="NZ_CP016808.1"/>
</dbReference>
<feature type="chain" id="PRO_5008534733" description="Cohesin domain-containing protein" evidence="1">
    <location>
        <begin position="25"/>
        <end position="447"/>
    </location>
</feature>
<accession>A0A1B2DDK8</accession>
<dbReference type="Pfam" id="PF00963">
    <property type="entry name" value="Cohesin"/>
    <property type="match status" value="1"/>
</dbReference>
<gene>
    <name evidence="3" type="ORF">BBD42_04340</name>
</gene>
<dbReference type="GO" id="GO:0030246">
    <property type="term" value="F:carbohydrate binding"/>
    <property type="evidence" value="ECO:0007669"/>
    <property type="project" value="InterPro"/>
</dbReference>
<reference evidence="3" key="1">
    <citation type="submission" date="2016-08" db="EMBL/GenBank/DDBJ databases">
        <title>Complete Genome Seqeunce of Paenibacillus sp. BIHB 4019 from tea rhizoplane.</title>
        <authorList>
            <person name="Thakur R."/>
            <person name="Swarnkar M.K."/>
            <person name="Gulati A."/>
        </authorList>
    </citation>
    <scope>NUCLEOTIDE SEQUENCE [LARGE SCALE GENOMIC DNA]</scope>
    <source>
        <strain evidence="3">BIHB4019</strain>
    </source>
</reference>
<dbReference type="Gene3D" id="2.60.120.260">
    <property type="entry name" value="Galactose-binding domain-like"/>
    <property type="match status" value="1"/>
</dbReference>
<feature type="signal peptide" evidence="1">
    <location>
        <begin position="1"/>
        <end position="24"/>
    </location>
</feature>
<dbReference type="Gene3D" id="2.60.40.680">
    <property type="match status" value="1"/>
</dbReference>
<dbReference type="InterPro" id="IPR008965">
    <property type="entry name" value="CBM2/CBM3_carb-bd_dom_sf"/>
</dbReference>
<dbReference type="SUPFAM" id="SSF49265">
    <property type="entry name" value="Fibronectin type III"/>
    <property type="match status" value="1"/>
</dbReference>
<evidence type="ECO:0000256" key="1">
    <source>
        <dbReference type="SAM" id="SignalP"/>
    </source>
</evidence>
<dbReference type="CDD" id="cd08547">
    <property type="entry name" value="Type_II_cohesin"/>
    <property type="match status" value="1"/>
</dbReference>
<dbReference type="Gene3D" id="2.60.40.10">
    <property type="entry name" value="Immunoglobulins"/>
    <property type="match status" value="1"/>
</dbReference>
<dbReference type="GO" id="GO:0000272">
    <property type="term" value="P:polysaccharide catabolic process"/>
    <property type="evidence" value="ECO:0007669"/>
    <property type="project" value="InterPro"/>
</dbReference>
<dbReference type="EMBL" id="CP016808">
    <property type="protein sequence ID" value="ANY65780.1"/>
    <property type="molecule type" value="Genomic_DNA"/>
</dbReference>
<name>A0A1B2DDK8_9BACL</name>
<dbReference type="InterPro" id="IPR002102">
    <property type="entry name" value="Cohesin_dom"/>
</dbReference>
<dbReference type="AlphaFoldDB" id="A0A1B2DDK8"/>
<dbReference type="InterPro" id="IPR013783">
    <property type="entry name" value="Ig-like_fold"/>
</dbReference>
<dbReference type="InterPro" id="IPR036116">
    <property type="entry name" value="FN3_sf"/>
</dbReference>